<comment type="catalytic activity">
    <reaction evidence="8">
        <text>L-tyrosyl-[protein] + ATP = O-(5'-adenylyl)-L-tyrosyl-[protein] + diphosphate</text>
        <dbReference type="Rhea" id="RHEA:54288"/>
        <dbReference type="Rhea" id="RHEA-COMP:10136"/>
        <dbReference type="Rhea" id="RHEA-COMP:13846"/>
        <dbReference type="ChEBI" id="CHEBI:30616"/>
        <dbReference type="ChEBI" id="CHEBI:33019"/>
        <dbReference type="ChEBI" id="CHEBI:46858"/>
        <dbReference type="ChEBI" id="CHEBI:83624"/>
        <dbReference type="EC" id="2.7.7.108"/>
    </reaction>
</comment>
<comment type="catalytic activity">
    <reaction evidence="8">
        <text>L-tyrosyl-[protein] + UTP = O-(5'-uridylyl)-L-tyrosyl-[protein] + diphosphate</text>
        <dbReference type="Rhea" id="RHEA:83887"/>
        <dbReference type="Rhea" id="RHEA-COMP:10136"/>
        <dbReference type="Rhea" id="RHEA-COMP:20238"/>
        <dbReference type="ChEBI" id="CHEBI:33019"/>
        <dbReference type="ChEBI" id="CHEBI:46398"/>
        <dbReference type="ChEBI" id="CHEBI:46858"/>
        <dbReference type="ChEBI" id="CHEBI:90602"/>
    </reaction>
</comment>
<comment type="similarity">
    <text evidence="1 8">Belongs to the SELO family.</text>
</comment>
<evidence type="ECO:0000256" key="1">
    <source>
        <dbReference type="ARBA" id="ARBA00009747"/>
    </source>
</evidence>
<dbReference type="EMBL" id="JBHMDY010000006">
    <property type="protein sequence ID" value="MFB9260539.1"/>
    <property type="molecule type" value="Genomic_DNA"/>
</dbReference>
<feature type="binding site" evidence="8">
    <location>
        <position position="181"/>
    </location>
    <ligand>
        <name>ATP</name>
        <dbReference type="ChEBI" id="CHEBI:30616"/>
    </ligand>
</feature>
<feature type="binding site" evidence="8">
    <location>
        <position position="111"/>
    </location>
    <ligand>
        <name>ATP</name>
        <dbReference type="ChEBI" id="CHEBI:30616"/>
    </ligand>
</feature>
<keyword evidence="3 8" id="KW-0548">Nucleotidyltransferase</keyword>
<keyword evidence="7 8" id="KW-0460">Magnesium</keyword>
<evidence type="ECO:0000256" key="4">
    <source>
        <dbReference type="ARBA" id="ARBA00022723"/>
    </source>
</evidence>
<dbReference type="InterPro" id="IPR003846">
    <property type="entry name" value="SelO"/>
</dbReference>
<protein>
    <recommendedName>
        <fullName evidence="8">Protein nucleotidyltransferase YdiU</fullName>
        <ecNumber evidence="8">2.7.7.-</ecNumber>
    </recommendedName>
    <alternativeName>
        <fullName evidence="8">Protein adenylyltransferase YdiU</fullName>
        <ecNumber evidence="8">2.7.7.108</ecNumber>
    </alternativeName>
    <alternativeName>
        <fullName evidence="8">Protein uridylyltransferase YdiU</fullName>
        <ecNumber evidence="8">2.7.7.-</ecNumber>
    </alternativeName>
</protein>
<evidence type="ECO:0000256" key="6">
    <source>
        <dbReference type="ARBA" id="ARBA00022840"/>
    </source>
</evidence>
<feature type="region of interest" description="Disordered" evidence="9">
    <location>
        <begin position="356"/>
        <end position="387"/>
    </location>
</feature>
<keyword evidence="4 8" id="KW-0479">Metal-binding</keyword>
<feature type="binding site" evidence="8">
    <location>
        <position position="94"/>
    </location>
    <ligand>
        <name>ATP</name>
        <dbReference type="ChEBI" id="CHEBI:30616"/>
    </ligand>
</feature>
<feature type="binding site" evidence="8">
    <location>
        <position position="95"/>
    </location>
    <ligand>
        <name>ATP</name>
        <dbReference type="ChEBI" id="CHEBI:30616"/>
    </ligand>
</feature>
<keyword evidence="8" id="KW-0464">Manganese</keyword>
<keyword evidence="6 8" id="KW-0067">ATP-binding</keyword>
<dbReference type="HAMAP" id="MF_00692">
    <property type="entry name" value="SelO"/>
    <property type="match status" value="1"/>
</dbReference>
<feature type="binding site" evidence="8">
    <location>
        <position position="123"/>
    </location>
    <ligand>
        <name>ATP</name>
        <dbReference type="ChEBI" id="CHEBI:30616"/>
    </ligand>
</feature>
<evidence type="ECO:0000256" key="3">
    <source>
        <dbReference type="ARBA" id="ARBA00022695"/>
    </source>
</evidence>
<comment type="catalytic activity">
    <reaction evidence="8">
        <text>L-seryl-[protein] + ATP = 3-O-(5'-adenylyl)-L-seryl-[protein] + diphosphate</text>
        <dbReference type="Rhea" id="RHEA:58120"/>
        <dbReference type="Rhea" id="RHEA-COMP:9863"/>
        <dbReference type="Rhea" id="RHEA-COMP:15073"/>
        <dbReference type="ChEBI" id="CHEBI:29999"/>
        <dbReference type="ChEBI" id="CHEBI:30616"/>
        <dbReference type="ChEBI" id="CHEBI:33019"/>
        <dbReference type="ChEBI" id="CHEBI:142516"/>
        <dbReference type="EC" id="2.7.7.108"/>
    </reaction>
</comment>
<evidence type="ECO:0000256" key="9">
    <source>
        <dbReference type="SAM" id="MobiDB-lite"/>
    </source>
</evidence>
<keyword evidence="11" id="KW-1185">Reference proteome</keyword>
<feature type="compositionally biased region" description="Gly residues" evidence="9">
    <location>
        <begin position="357"/>
        <end position="382"/>
    </location>
</feature>
<dbReference type="EC" id="2.7.7.-" evidence="8"/>
<dbReference type="Proteomes" id="UP001589700">
    <property type="component" value="Unassembled WGS sequence"/>
</dbReference>
<reference evidence="10 11" key="1">
    <citation type="submission" date="2024-09" db="EMBL/GenBank/DDBJ databases">
        <authorList>
            <person name="Sun Q."/>
            <person name="Mori K."/>
        </authorList>
    </citation>
    <scope>NUCLEOTIDE SEQUENCE [LARGE SCALE GENOMIC DNA]</scope>
    <source>
        <strain evidence="10 11">CCM 7659</strain>
    </source>
</reference>
<organism evidence="10 11">
    <name type="scientific">Dietzia aerolata</name>
    <dbReference type="NCBI Taxonomy" id="595984"/>
    <lineage>
        <taxon>Bacteria</taxon>
        <taxon>Bacillati</taxon>
        <taxon>Actinomycetota</taxon>
        <taxon>Actinomycetes</taxon>
        <taxon>Mycobacteriales</taxon>
        <taxon>Dietziaceae</taxon>
        <taxon>Dietzia</taxon>
    </lineage>
</organism>
<feature type="binding site" evidence="8">
    <location>
        <position position="271"/>
    </location>
    <ligand>
        <name>ATP</name>
        <dbReference type="ChEBI" id="CHEBI:30616"/>
    </ligand>
</feature>
<dbReference type="Pfam" id="PF02696">
    <property type="entry name" value="SelO"/>
    <property type="match status" value="1"/>
</dbReference>
<feature type="binding site" evidence="8">
    <location>
        <position position="271"/>
    </location>
    <ligand>
        <name>Mg(2+)</name>
        <dbReference type="ChEBI" id="CHEBI:18420"/>
    </ligand>
</feature>
<dbReference type="PANTHER" id="PTHR32057">
    <property type="entry name" value="PROTEIN ADENYLYLTRANSFERASE SELO, MITOCHONDRIAL"/>
    <property type="match status" value="1"/>
</dbReference>
<feature type="active site" description="Proton acceptor" evidence="8">
    <location>
        <position position="261"/>
    </location>
</feature>
<evidence type="ECO:0000256" key="8">
    <source>
        <dbReference type="HAMAP-Rule" id="MF_00692"/>
    </source>
</evidence>
<feature type="binding site" evidence="8">
    <location>
        <position position="124"/>
    </location>
    <ligand>
        <name>ATP</name>
        <dbReference type="ChEBI" id="CHEBI:30616"/>
    </ligand>
</feature>
<evidence type="ECO:0000313" key="10">
    <source>
        <dbReference type="EMBL" id="MFB9260539.1"/>
    </source>
</evidence>
<comment type="function">
    <text evidence="8">Nucleotidyltransferase involved in the post-translational modification of proteins. It can catalyze the addition of adenosine monophosphate (AMP) or uridine monophosphate (UMP) to a protein, resulting in modifications known as AMPylation and UMPylation.</text>
</comment>
<sequence>MSTSTSAAPNLGARYATELAELVVHWQAADAARPETLLVNEALAAELGIDPEYLRSDEGARLLVGSHVPSGATPVAQAYAGHQFGGYSPRLGDGRALLMGELADGRDLHLKGSGRTPFARGGDGLAAVGPMLREYIISEAMHALGVPTTRSLAVTATGNTVHREEPLPGAVLARVAAGHERVGTFQFARALAGKDNKGDDNDNDNTVLRRLADHAIARHHPRAAGAANPYLELFSSVLRVQADLVARWMLLGFVHGVMNTDNTTISGETIDYGPCAFMESYDPATVFSSIDTGGRYAYGNQPGIMQWNLARFAEALVPLIDPDPDEAVRLLTEELNTFPDAYRRAFADGMRDKLGLPGRGDAGGGADAGSGDGAGPGGGSGESSGADDEQVRMLIEDLLALLAATHVDFTNFFRNLTAAARGDETGLRELFAAAPGGSCSEADPGAGEGPADAWLARWRAMAPSATRMADANPVYIPRNHLVEEALDAATAGDLGPVRNLVVVVTDPYTERPGLERYLEPAPAGAAPHVTYCGT</sequence>
<dbReference type="EC" id="2.7.7.108" evidence="8"/>
<feature type="binding site" evidence="8">
    <location>
        <position position="92"/>
    </location>
    <ligand>
        <name>ATP</name>
        <dbReference type="ChEBI" id="CHEBI:30616"/>
    </ligand>
</feature>
<keyword evidence="2 8" id="KW-0808">Transferase</keyword>
<comment type="catalytic activity">
    <reaction evidence="8">
        <text>L-seryl-[protein] + UTP = O-(5'-uridylyl)-L-seryl-[protein] + diphosphate</text>
        <dbReference type="Rhea" id="RHEA:64604"/>
        <dbReference type="Rhea" id="RHEA-COMP:9863"/>
        <dbReference type="Rhea" id="RHEA-COMP:16635"/>
        <dbReference type="ChEBI" id="CHEBI:29999"/>
        <dbReference type="ChEBI" id="CHEBI:33019"/>
        <dbReference type="ChEBI" id="CHEBI:46398"/>
        <dbReference type="ChEBI" id="CHEBI:156051"/>
    </reaction>
</comment>
<comment type="catalytic activity">
    <reaction evidence="8">
        <text>L-histidyl-[protein] + UTP = N(tele)-(5'-uridylyl)-L-histidyl-[protein] + diphosphate</text>
        <dbReference type="Rhea" id="RHEA:83891"/>
        <dbReference type="Rhea" id="RHEA-COMP:9745"/>
        <dbReference type="Rhea" id="RHEA-COMP:20239"/>
        <dbReference type="ChEBI" id="CHEBI:29979"/>
        <dbReference type="ChEBI" id="CHEBI:33019"/>
        <dbReference type="ChEBI" id="CHEBI:46398"/>
        <dbReference type="ChEBI" id="CHEBI:233474"/>
    </reaction>
</comment>
<comment type="cofactor">
    <cofactor evidence="8">
        <name>Mg(2+)</name>
        <dbReference type="ChEBI" id="CHEBI:18420"/>
    </cofactor>
    <cofactor evidence="8">
        <name>Mn(2+)</name>
        <dbReference type="ChEBI" id="CHEBI:29035"/>
    </cofactor>
</comment>
<dbReference type="RefSeq" id="WP_380023742.1">
    <property type="nucleotide sequence ID" value="NZ_JBHMDY010000006.1"/>
</dbReference>
<evidence type="ECO:0000256" key="5">
    <source>
        <dbReference type="ARBA" id="ARBA00022741"/>
    </source>
</evidence>
<comment type="caution">
    <text evidence="10">The sequence shown here is derived from an EMBL/GenBank/DDBJ whole genome shotgun (WGS) entry which is preliminary data.</text>
</comment>
<feature type="binding site" evidence="8">
    <location>
        <position position="174"/>
    </location>
    <ligand>
        <name>ATP</name>
        <dbReference type="ChEBI" id="CHEBI:30616"/>
    </ligand>
</feature>
<gene>
    <name evidence="8" type="primary">ydiU</name>
    <name evidence="8" type="synonym">selO</name>
    <name evidence="10" type="ORF">ACFFVD_12060</name>
</gene>
<comment type="catalytic activity">
    <reaction evidence="8">
        <text>L-threonyl-[protein] + ATP = 3-O-(5'-adenylyl)-L-threonyl-[protein] + diphosphate</text>
        <dbReference type="Rhea" id="RHEA:54292"/>
        <dbReference type="Rhea" id="RHEA-COMP:11060"/>
        <dbReference type="Rhea" id="RHEA-COMP:13847"/>
        <dbReference type="ChEBI" id="CHEBI:30013"/>
        <dbReference type="ChEBI" id="CHEBI:30616"/>
        <dbReference type="ChEBI" id="CHEBI:33019"/>
        <dbReference type="ChEBI" id="CHEBI:138113"/>
        <dbReference type="EC" id="2.7.7.108"/>
    </reaction>
</comment>
<dbReference type="PANTHER" id="PTHR32057:SF14">
    <property type="entry name" value="PROTEIN ADENYLYLTRANSFERASE SELO, MITOCHONDRIAL"/>
    <property type="match status" value="1"/>
</dbReference>
<evidence type="ECO:0000256" key="2">
    <source>
        <dbReference type="ARBA" id="ARBA00022679"/>
    </source>
</evidence>
<name>A0ABV5JRY3_9ACTN</name>
<proteinExistence type="inferred from homology"/>
<accession>A0ABV5JRY3</accession>
<keyword evidence="5 8" id="KW-0547">Nucleotide-binding</keyword>
<evidence type="ECO:0000313" key="11">
    <source>
        <dbReference type="Proteomes" id="UP001589700"/>
    </source>
</evidence>
<evidence type="ECO:0000256" key="7">
    <source>
        <dbReference type="ARBA" id="ARBA00022842"/>
    </source>
</evidence>
<feature type="binding site" evidence="8">
    <location>
        <position position="262"/>
    </location>
    <ligand>
        <name>Mg(2+)</name>
        <dbReference type="ChEBI" id="CHEBI:18420"/>
    </ligand>
</feature>